<evidence type="ECO:0000313" key="3">
    <source>
        <dbReference type="Proteomes" id="UP000192360"/>
    </source>
</evidence>
<accession>A0A1W2AR51</accession>
<dbReference type="PROSITE" id="PS51186">
    <property type="entry name" value="GNAT"/>
    <property type="match status" value="1"/>
</dbReference>
<evidence type="ECO:0000313" key="2">
    <source>
        <dbReference type="EMBL" id="SMC63165.1"/>
    </source>
</evidence>
<dbReference type="AlphaFoldDB" id="A0A1W2AR51"/>
<dbReference type="OrthoDB" id="7205533at2"/>
<proteinExistence type="predicted"/>
<gene>
    <name evidence="2" type="ORF">SAMN05660703_2168</name>
</gene>
<reference evidence="3" key="1">
    <citation type="submission" date="2017-04" db="EMBL/GenBank/DDBJ databases">
        <authorList>
            <person name="Varghese N."/>
            <person name="Submissions S."/>
        </authorList>
    </citation>
    <scope>NUCLEOTIDE SEQUENCE [LARGE SCALE GENOMIC DNA]</scope>
    <source>
        <strain evidence="3">DSM 21164</strain>
    </source>
</reference>
<keyword evidence="2" id="KW-0808">Transferase</keyword>
<dbReference type="Gene3D" id="3.40.630.30">
    <property type="match status" value="1"/>
</dbReference>
<dbReference type="InterPro" id="IPR000182">
    <property type="entry name" value="GNAT_dom"/>
</dbReference>
<dbReference type="SUPFAM" id="SSF55729">
    <property type="entry name" value="Acyl-CoA N-acyltransferases (Nat)"/>
    <property type="match status" value="1"/>
</dbReference>
<protein>
    <submittedName>
        <fullName evidence="2">Acetyltransferase (GNAT) family protein</fullName>
    </submittedName>
</protein>
<name>A0A1W2AR51_9FLAO</name>
<evidence type="ECO:0000259" key="1">
    <source>
        <dbReference type="PROSITE" id="PS51186"/>
    </source>
</evidence>
<dbReference type="InterPro" id="IPR016181">
    <property type="entry name" value="Acyl_CoA_acyltransferase"/>
</dbReference>
<organism evidence="2 3">
    <name type="scientific">Cellulophaga tyrosinoxydans</name>
    <dbReference type="NCBI Taxonomy" id="504486"/>
    <lineage>
        <taxon>Bacteria</taxon>
        <taxon>Pseudomonadati</taxon>
        <taxon>Bacteroidota</taxon>
        <taxon>Flavobacteriia</taxon>
        <taxon>Flavobacteriales</taxon>
        <taxon>Flavobacteriaceae</taxon>
        <taxon>Cellulophaga</taxon>
    </lineage>
</organism>
<keyword evidence="3" id="KW-1185">Reference proteome</keyword>
<sequence length="170" mass="19481">MTIIKARIEHAELISKIGKESFLQAHGHSASKVDIDAYIAKTYTTSAIAAELKNPINLYHLIYFDNQIAGYSKIVLNQANENIDSKNITKLERFYLLKNFYGQNLGAKLFDFNVDVSKSHGQLGIWLNVWVENQKAIRFYTKCGFKNVGSYDFKISENHTNPNHVLFLEY</sequence>
<dbReference type="GO" id="GO:0016747">
    <property type="term" value="F:acyltransferase activity, transferring groups other than amino-acyl groups"/>
    <property type="evidence" value="ECO:0007669"/>
    <property type="project" value="InterPro"/>
</dbReference>
<dbReference type="EMBL" id="FWXO01000003">
    <property type="protein sequence ID" value="SMC63165.1"/>
    <property type="molecule type" value="Genomic_DNA"/>
</dbReference>
<dbReference type="RefSeq" id="WP_084061500.1">
    <property type="nucleotide sequence ID" value="NZ_FWXO01000003.1"/>
</dbReference>
<dbReference type="Pfam" id="PF00583">
    <property type="entry name" value="Acetyltransf_1"/>
    <property type="match status" value="1"/>
</dbReference>
<dbReference type="STRING" id="504486.SAMN05660703_2168"/>
<dbReference type="Proteomes" id="UP000192360">
    <property type="component" value="Unassembled WGS sequence"/>
</dbReference>
<feature type="domain" description="N-acetyltransferase" evidence="1">
    <location>
        <begin position="1"/>
        <end position="170"/>
    </location>
</feature>